<evidence type="ECO:0008006" key="3">
    <source>
        <dbReference type="Google" id="ProtNLM"/>
    </source>
</evidence>
<comment type="caution">
    <text evidence="1">The sequence shown here is derived from an EMBL/GenBank/DDBJ whole genome shotgun (WGS) entry which is preliminary data.</text>
</comment>
<reference evidence="2" key="1">
    <citation type="submission" date="2016-03" db="EMBL/GenBank/DDBJ databases">
        <authorList>
            <person name="Ray J."/>
            <person name="Price M."/>
            <person name="Deutschbauer A."/>
        </authorList>
    </citation>
    <scope>NUCLEOTIDE SEQUENCE [LARGE SCALE GENOMIC DNA]</scope>
    <source>
        <strain evidence="2">FW300-N1B4</strain>
    </source>
</reference>
<gene>
    <name evidence="1" type="ORF">A1D17_04035</name>
</gene>
<dbReference type="RefSeq" id="WP_063340767.1">
    <property type="nucleotide sequence ID" value="NZ_LUKJ01000002.1"/>
</dbReference>
<accession>A0A166QR12</accession>
<protein>
    <recommendedName>
        <fullName evidence="3">Phage protein</fullName>
    </recommendedName>
</protein>
<dbReference type="Proteomes" id="UP000076489">
    <property type="component" value="Unassembled WGS sequence"/>
</dbReference>
<evidence type="ECO:0000313" key="2">
    <source>
        <dbReference type="Proteomes" id="UP000076489"/>
    </source>
</evidence>
<organism evidence="1 2">
    <name type="scientific">Pseudomonas fluorescens</name>
    <dbReference type="NCBI Taxonomy" id="294"/>
    <lineage>
        <taxon>Bacteria</taxon>
        <taxon>Pseudomonadati</taxon>
        <taxon>Pseudomonadota</taxon>
        <taxon>Gammaproteobacteria</taxon>
        <taxon>Pseudomonadales</taxon>
        <taxon>Pseudomonadaceae</taxon>
        <taxon>Pseudomonas</taxon>
    </lineage>
</organism>
<dbReference type="AlphaFoldDB" id="A0A166QR12"/>
<evidence type="ECO:0000313" key="1">
    <source>
        <dbReference type="EMBL" id="KZN20720.1"/>
    </source>
</evidence>
<sequence>MNELELTIITNARTALENVKNFYQRDVGADRDDYFKNLYALHALTKLAAEDSGMSSDGVKALHEIEMEHAAAFGAAVVENPTAMAAIQSVIV</sequence>
<reference evidence="1 2" key="2">
    <citation type="journal article" date="2018" name="Nature">
        <title>Mutant phenotypes for thousands of bacterial genes of unknown function.</title>
        <authorList>
            <person name="Price M.N."/>
            <person name="Wetmore K.M."/>
            <person name="Waters R.J."/>
            <person name="Callaghan M."/>
            <person name="Ray J."/>
            <person name="Liu H."/>
            <person name="Kuehl J.V."/>
            <person name="Melnyk R.A."/>
            <person name="Lamson J.S."/>
            <person name="Suh Y."/>
            <person name="Carlson H.K."/>
            <person name="Esquivel Z."/>
            <person name="Sadeeshkumar H."/>
            <person name="Chakraborty R."/>
            <person name="Zane G.M."/>
            <person name="Rubin B.E."/>
            <person name="Wall J.D."/>
            <person name="Visel A."/>
            <person name="Bristow J."/>
            <person name="Blow M.J."/>
            <person name="Arkin A.P."/>
            <person name="Deutschbauer A.M."/>
        </authorList>
    </citation>
    <scope>NUCLEOTIDE SEQUENCE [LARGE SCALE GENOMIC DNA]</scope>
    <source>
        <strain evidence="1 2">FW300-N1B4</strain>
    </source>
</reference>
<name>A0A166QR12_PSEFL</name>
<dbReference type="EMBL" id="LUKJ01000002">
    <property type="protein sequence ID" value="KZN20720.1"/>
    <property type="molecule type" value="Genomic_DNA"/>
</dbReference>
<proteinExistence type="predicted"/>